<keyword evidence="2" id="KW-1133">Transmembrane helix</keyword>
<dbReference type="Proteomes" id="UP001597145">
    <property type="component" value="Unassembled WGS sequence"/>
</dbReference>
<dbReference type="RefSeq" id="WP_343972712.1">
    <property type="nucleotide sequence ID" value="NZ_BAAAJG010000003.1"/>
</dbReference>
<evidence type="ECO:0000313" key="4">
    <source>
        <dbReference type="Proteomes" id="UP001597145"/>
    </source>
</evidence>
<evidence type="ECO:0000256" key="1">
    <source>
        <dbReference type="SAM" id="MobiDB-lite"/>
    </source>
</evidence>
<organism evidence="3 4">
    <name type="scientific">Pseudonocardia aurantiaca</name>
    <dbReference type="NCBI Taxonomy" id="75290"/>
    <lineage>
        <taxon>Bacteria</taxon>
        <taxon>Bacillati</taxon>
        <taxon>Actinomycetota</taxon>
        <taxon>Actinomycetes</taxon>
        <taxon>Pseudonocardiales</taxon>
        <taxon>Pseudonocardiaceae</taxon>
        <taxon>Pseudonocardia</taxon>
    </lineage>
</organism>
<name>A0ABW4FF35_9PSEU</name>
<keyword evidence="2" id="KW-0472">Membrane</keyword>
<sequence length="83" mass="8189">MSTSDESERRVAEALRARAAGAPGMPSPLMAGPGPSRPLPRQAPHSGTSIRTALLIALLGGAVLGSALALLSLLAPGVLPALG</sequence>
<feature type="transmembrane region" description="Helical" evidence="2">
    <location>
        <begin position="53"/>
        <end position="75"/>
    </location>
</feature>
<dbReference type="EMBL" id="JBHUCP010000001">
    <property type="protein sequence ID" value="MFD1528256.1"/>
    <property type="molecule type" value="Genomic_DNA"/>
</dbReference>
<feature type="region of interest" description="Disordered" evidence="1">
    <location>
        <begin position="1"/>
        <end position="46"/>
    </location>
</feature>
<proteinExistence type="predicted"/>
<protein>
    <submittedName>
        <fullName evidence="3">Uncharacterized protein</fullName>
    </submittedName>
</protein>
<reference evidence="4" key="1">
    <citation type="journal article" date="2019" name="Int. J. Syst. Evol. Microbiol.">
        <title>The Global Catalogue of Microorganisms (GCM) 10K type strain sequencing project: providing services to taxonomists for standard genome sequencing and annotation.</title>
        <authorList>
            <consortium name="The Broad Institute Genomics Platform"/>
            <consortium name="The Broad Institute Genome Sequencing Center for Infectious Disease"/>
            <person name="Wu L."/>
            <person name="Ma J."/>
        </authorList>
    </citation>
    <scope>NUCLEOTIDE SEQUENCE [LARGE SCALE GENOMIC DNA]</scope>
    <source>
        <strain evidence="4">JCM 12165</strain>
    </source>
</reference>
<keyword evidence="2" id="KW-0812">Transmembrane</keyword>
<evidence type="ECO:0000313" key="3">
    <source>
        <dbReference type="EMBL" id="MFD1528256.1"/>
    </source>
</evidence>
<accession>A0ABW4FF35</accession>
<comment type="caution">
    <text evidence="3">The sequence shown here is derived from an EMBL/GenBank/DDBJ whole genome shotgun (WGS) entry which is preliminary data.</text>
</comment>
<keyword evidence="4" id="KW-1185">Reference proteome</keyword>
<gene>
    <name evidence="3" type="ORF">ACFSCY_02255</name>
</gene>
<feature type="compositionally biased region" description="Basic and acidic residues" evidence="1">
    <location>
        <begin position="1"/>
        <end position="16"/>
    </location>
</feature>
<evidence type="ECO:0000256" key="2">
    <source>
        <dbReference type="SAM" id="Phobius"/>
    </source>
</evidence>